<gene>
    <name evidence="12" type="ORF">RJ641_007184</name>
</gene>
<dbReference type="GO" id="GO:0008380">
    <property type="term" value="P:RNA splicing"/>
    <property type="evidence" value="ECO:0007669"/>
    <property type="project" value="UniProtKB-KW"/>
</dbReference>
<protein>
    <recommendedName>
        <fullName evidence="9">U5 small nuclear ribonucleoprotein TSSC4</fullName>
    </recommendedName>
</protein>
<evidence type="ECO:0000256" key="6">
    <source>
        <dbReference type="ARBA" id="ARBA00022728"/>
    </source>
</evidence>
<feature type="compositionally biased region" description="Basic and acidic residues" evidence="11">
    <location>
        <begin position="251"/>
        <end position="265"/>
    </location>
</feature>
<dbReference type="PANTHER" id="PTHR13445:SF3">
    <property type="entry name" value="U5 SMALL NUCLEAR RIBONUCLEOPROTEIN TSSC4"/>
    <property type="match status" value="1"/>
</dbReference>
<evidence type="ECO:0000256" key="1">
    <source>
        <dbReference type="ARBA" id="ARBA00004123"/>
    </source>
</evidence>
<evidence type="ECO:0000256" key="3">
    <source>
        <dbReference type="ARBA" id="ARBA00010362"/>
    </source>
</evidence>
<keyword evidence="7" id="KW-0508">mRNA splicing</keyword>
<dbReference type="InterPro" id="IPR029338">
    <property type="entry name" value="TSSC4"/>
</dbReference>
<name>A0AAN8ZCH2_9MAGN</name>
<dbReference type="EMBL" id="JBAMMX010000014">
    <property type="protein sequence ID" value="KAK6928593.1"/>
    <property type="molecule type" value="Genomic_DNA"/>
</dbReference>
<sequence length="425" mass="47721">MEDSFRVRVDKIFGSLASSSSSSSTSQPVNNSLWCLNDDEVEKIEWNRQKDSPDEPDSTPYPSSFDGFFADESFRNKNIAIASASQSQGEDFRKQLETDLQDLDDGDEDEDEDEDEDGKPSRGGSAAFNRFAKPDDHDDEEWDIRSHIGKDCTLDYEEEEDEYDKVAVGREKAGERLYMKAVRDDEGFEVPNSFSGGFRDPRANHLAAKLRLKQDAQAVGAAESKDVDAPPKSILKRKEREMGSSKSQKRVRFDSTCKTESAEESKDVAMEEAIMGKEWSSGVPDYIRNPSRYTHYTFDTINEMDEASNRQAYMDFLNLVRKSEEDASARQEVLPKSVTFTPRRKAVEGDALVRSNQEQGSVDNHHKKAAFPVGIAAGDSVQSEACAMEVEEEEEPTKIAQVKSSGSGRQYRVRRSPLDLDECVT</sequence>
<dbReference type="PANTHER" id="PTHR13445">
    <property type="entry name" value="TUMOR SUPPRESSING SUBTRANSFERABLE CANDIDATE 4 TSSC4"/>
    <property type="match status" value="1"/>
</dbReference>
<reference evidence="12 13" key="1">
    <citation type="submission" date="2023-12" db="EMBL/GenBank/DDBJ databases">
        <title>A high-quality genome assembly for Dillenia turbinata (Dilleniales).</title>
        <authorList>
            <person name="Chanderbali A."/>
        </authorList>
    </citation>
    <scope>NUCLEOTIDE SEQUENCE [LARGE SCALE GENOMIC DNA]</scope>
    <source>
        <strain evidence="12">LSX21</strain>
        <tissue evidence="12">Leaf</tissue>
    </source>
</reference>
<evidence type="ECO:0000256" key="10">
    <source>
        <dbReference type="ARBA" id="ARBA00045970"/>
    </source>
</evidence>
<evidence type="ECO:0000256" key="4">
    <source>
        <dbReference type="ARBA" id="ARBA00022490"/>
    </source>
</evidence>
<comment type="similarity">
    <text evidence="3">Belongs to the TSSC4 family.</text>
</comment>
<comment type="subcellular location">
    <subcellularLocation>
        <location evidence="2">Cytoplasm</location>
    </subcellularLocation>
    <subcellularLocation>
        <location evidence="1">Nucleus</location>
    </subcellularLocation>
</comment>
<feature type="region of interest" description="Disordered" evidence="11">
    <location>
        <begin position="220"/>
        <end position="265"/>
    </location>
</feature>
<accession>A0AAN8ZCH2</accession>
<dbReference type="Proteomes" id="UP001370490">
    <property type="component" value="Unassembled WGS sequence"/>
</dbReference>
<dbReference type="GO" id="GO:0005737">
    <property type="term" value="C:cytoplasm"/>
    <property type="evidence" value="ECO:0007669"/>
    <property type="project" value="UniProtKB-SubCell"/>
</dbReference>
<feature type="compositionally biased region" description="Acidic residues" evidence="11">
    <location>
        <begin position="99"/>
        <end position="117"/>
    </location>
</feature>
<evidence type="ECO:0000313" key="13">
    <source>
        <dbReference type="Proteomes" id="UP001370490"/>
    </source>
</evidence>
<evidence type="ECO:0000256" key="5">
    <source>
        <dbReference type="ARBA" id="ARBA00022664"/>
    </source>
</evidence>
<keyword evidence="4" id="KW-0963">Cytoplasm</keyword>
<organism evidence="12 13">
    <name type="scientific">Dillenia turbinata</name>
    <dbReference type="NCBI Taxonomy" id="194707"/>
    <lineage>
        <taxon>Eukaryota</taxon>
        <taxon>Viridiplantae</taxon>
        <taxon>Streptophyta</taxon>
        <taxon>Embryophyta</taxon>
        <taxon>Tracheophyta</taxon>
        <taxon>Spermatophyta</taxon>
        <taxon>Magnoliopsida</taxon>
        <taxon>eudicotyledons</taxon>
        <taxon>Gunneridae</taxon>
        <taxon>Pentapetalae</taxon>
        <taxon>Dilleniales</taxon>
        <taxon>Dilleniaceae</taxon>
        <taxon>Dillenia</taxon>
    </lineage>
</organism>
<comment type="function">
    <text evidence="10">Protein associated with the U5 snRNP, during its maturation and its post-splicing recycling and which is required for spliceosomal tri-snRNP complex assembly in the nucleus. Has a molecular sequestering activity and transiently hinders SNRNP200 binding sites for constitutive splicing factors that intervene later during the assembly of the spliceosome and splicing. Together with its molecular sequestering activity, may also function as a molecular adapter and placeholder, coordinating the assembly of the U5 snRNP and its association with the U4/U6 di-snRNP.</text>
</comment>
<feature type="region of interest" description="Disordered" evidence="11">
    <location>
        <begin position="46"/>
        <end position="144"/>
    </location>
</feature>
<keyword evidence="13" id="KW-1185">Reference proteome</keyword>
<evidence type="ECO:0000256" key="2">
    <source>
        <dbReference type="ARBA" id="ARBA00004496"/>
    </source>
</evidence>
<keyword evidence="6" id="KW-0747">Spliceosome</keyword>
<evidence type="ECO:0000256" key="9">
    <source>
        <dbReference type="ARBA" id="ARBA00035304"/>
    </source>
</evidence>
<proteinExistence type="inferred from homology"/>
<dbReference type="AlphaFoldDB" id="A0AAN8ZCH2"/>
<feature type="region of interest" description="Disordered" evidence="11">
    <location>
        <begin position="389"/>
        <end position="425"/>
    </location>
</feature>
<comment type="caution">
    <text evidence="12">The sequence shown here is derived from an EMBL/GenBank/DDBJ whole genome shotgun (WGS) entry which is preliminary data.</text>
</comment>
<dbReference type="GO" id="GO:0005681">
    <property type="term" value="C:spliceosomal complex"/>
    <property type="evidence" value="ECO:0007669"/>
    <property type="project" value="UniProtKB-KW"/>
</dbReference>
<dbReference type="Pfam" id="PF15264">
    <property type="entry name" value="TSSC4"/>
    <property type="match status" value="1"/>
</dbReference>
<evidence type="ECO:0000256" key="7">
    <source>
        <dbReference type="ARBA" id="ARBA00023187"/>
    </source>
</evidence>
<keyword evidence="5" id="KW-0507">mRNA processing</keyword>
<dbReference type="GO" id="GO:0006397">
    <property type="term" value="P:mRNA processing"/>
    <property type="evidence" value="ECO:0007669"/>
    <property type="project" value="UniProtKB-KW"/>
</dbReference>
<keyword evidence="8" id="KW-0539">Nucleus</keyword>
<evidence type="ECO:0000313" key="12">
    <source>
        <dbReference type="EMBL" id="KAK6928593.1"/>
    </source>
</evidence>
<evidence type="ECO:0000256" key="11">
    <source>
        <dbReference type="SAM" id="MobiDB-lite"/>
    </source>
</evidence>
<evidence type="ECO:0000256" key="8">
    <source>
        <dbReference type="ARBA" id="ARBA00023242"/>
    </source>
</evidence>